<dbReference type="RefSeq" id="WP_094842979.1">
    <property type="nucleotide sequence ID" value="NZ_NEVS01000004.1"/>
</dbReference>
<accession>A0A261UI22</accession>
<dbReference type="GO" id="GO:0003677">
    <property type="term" value="F:DNA binding"/>
    <property type="evidence" value="ECO:0007669"/>
    <property type="project" value="InterPro"/>
</dbReference>
<dbReference type="SUPFAM" id="SSF47598">
    <property type="entry name" value="Ribbon-helix-helix"/>
    <property type="match status" value="1"/>
</dbReference>
<dbReference type="Gene3D" id="1.10.1220.10">
    <property type="entry name" value="Met repressor-like"/>
    <property type="match status" value="1"/>
</dbReference>
<dbReference type="AlphaFoldDB" id="A0A261UI22"/>
<evidence type="ECO:0000259" key="1">
    <source>
        <dbReference type="Pfam" id="PF03869"/>
    </source>
</evidence>
<keyword evidence="3" id="KW-1185">Reference proteome</keyword>
<sequence length="104" mass="11457">MRNSGPIPSLCVYLIHHCAGRLPRMARARTNGIRLWDQVTLRLPPGMRDQINEIAAQNGRSANAEIVARLQASMASSEAVGVEALRQAVREEVRAALVEMQVLK</sequence>
<dbReference type="InterPro" id="IPR005569">
    <property type="entry name" value="Arc_DNA-bd_dom"/>
</dbReference>
<feature type="domain" description="Arc-like DNA binding" evidence="1">
    <location>
        <begin position="37"/>
        <end position="79"/>
    </location>
</feature>
<name>A0A261UI22_9BORD</name>
<dbReference type="Proteomes" id="UP000215767">
    <property type="component" value="Unassembled WGS sequence"/>
</dbReference>
<reference evidence="3" key="1">
    <citation type="submission" date="2017-05" db="EMBL/GenBank/DDBJ databases">
        <title>Complete and WGS of Bordetella genogroups.</title>
        <authorList>
            <person name="Spilker T."/>
            <person name="Lipuma J."/>
        </authorList>
    </citation>
    <scope>NUCLEOTIDE SEQUENCE [LARGE SCALE GENOMIC DNA]</scope>
    <source>
        <strain evidence="3">AU8856</strain>
    </source>
</reference>
<dbReference type="EMBL" id="NEVS01000004">
    <property type="protein sequence ID" value="OZI61576.1"/>
    <property type="molecule type" value="Genomic_DNA"/>
</dbReference>
<dbReference type="GO" id="GO:0006355">
    <property type="term" value="P:regulation of DNA-templated transcription"/>
    <property type="evidence" value="ECO:0007669"/>
    <property type="project" value="InterPro"/>
</dbReference>
<dbReference type="InterPro" id="IPR010985">
    <property type="entry name" value="Ribbon_hlx_hlx"/>
</dbReference>
<dbReference type="InterPro" id="IPR013321">
    <property type="entry name" value="Arc_rbn_hlx_hlx"/>
</dbReference>
<organism evidence="2 3">
    <name type="scientific">Bordetella genomosp. 11</name>
    <dbReference type="NCBI Taxonomy" id="1416808"/>
    <lineage>
        <taxon>Bacteria</taxon>
        <taxon>Pseudomonadati</taxon>
        <taxon>Pseudomonadota</taxon>
        <taxon>Betaproteobacteria</taxon>
        <taxon>Burkholderiales</taxon>
        <taxon>Alcaligenaceae</taxon>
        <taxon>Bordetella</taxon>
    </lineage>
</organism>
<gene>
    <name evidence="2" type="ORF">CAL28_20040</name>
</gene>
<dbReference type="Pfam" id="PF03869">
    <property type="entry name" value="Arc"/>
    <property type="match status" value="1"/>
</dbReference>
<evidence type="ECO:0000313" key="3">
    <source>
        <dbReference type="Proteomes" id="UP000215767"/>
    </source>
</evidence>
<proteinExistence type="predicted"/>
<protein>
    <recommendedName>
        <fullName evidence="1">Arc-like DNA binding domain-containing protein</fullName>
    </recommendedName>
</protein>
<comment type="caution">
    <text evidence="2">The sequence shown here is derived from an EMBL/GenBank/DDBJ whole genome shotgun (WGS) entry which is preliminary data.</text>
</comment>
<evidence type="ECO:0000313" key="2">
    <source>
        <dbReference type="EMBL" id="OZI61576.1"/>
    </source>
</evidence>